<organism evidence="2 3">
    <name type="scientific">Apiospora marii</name>
    <dbReference type="NCBI Taxonomy" id="335849"/>
    <lineage>
        <taxon>Eukaryota</taxon>
        <taxon>Fungi</taxon>
        <taxon>Dikarya</taxon>
        <taxon>Ascomycota</taxon>
        <taxon>Pezizomycotina</taxon>
        <taxon>Sordariomycetes</taxon>
        <taxon>Xylariomycetidae</taxon>
        <taxon>Amphisphaeriales</taxon>
        <taxon>Apiosporaceae</taxon>
        <taxon>Apiospora</taxon>
    </lineage>
</organism>
<protein>
    <submittedName>
        <fullName evidence="2">Uncharacterized protein</fullName>
    </submittedName>
</protein>
<feature type="compositionally biased region" description="Polar residues" evidence="1">
    <location>
        <begin position="144"/>
        <end position="153"/>
    </location>
</feature>
<gene>
    <name evidence="2" type="ORF">PG991_010365</name>
</gene>
<evidence type="ECO:0000313" key="2">
    <source>
        <dbReference type="EMBL" id="KAK8012990.1"/>
    </source>
</evidence>
<evidence type="ECO:0000313" key="3">
    <source>
        <dbReference type="Proteomes" id="UP001396898"/>
    </source>
</evidence>
<name>A0ABR1RIB3_9PEZI</name>
<sequence length="175" mass="19507">MESTEWWVSNEGGVQSLNRRIRCIKTLGEDEEFDYIDDDIIITRLTSEKLNEKNKKKTLNTRVDLAKETYTAQQSVVQSVALHAACDDSDVEDVRDLAVGVGCAEYGQCGGNIDTIYGLRDGVPTSNRPPTSMMLPVGAKPDEPTNQQLLTTKESQDMIEEISRPLSKEHTDNNN</sequence>
<dbReference type="EMBL" id="JAQQWI010000015">
    <property type="protein sequence ID" value="KAK8012990.1"/>
    <property type="molecule type" value="Genomic_DNA"/>
</dbReference>
<comment type="caution">
    <text evidence="2">The sequence shown here is derived from an EMBL/GenBank/DDBJ whole genome shotgun (WGS) entry which is preliminary data.</text>
</comment>
<reference evidence="2 3" key="1">
    <citation type="submission" date="2023-01" db="EMBL/GenBank/DDBJ databases">
        <title>Analysis of 21 Apiospora genomes using comparative genomics revels a genus with tremendous synthesis potential of carbohydrate active enzymes and secondary metabolites.</title>
        <authorList>
            <person name="Sorensen T."/>
        </authorList>
    </citation>
    <scope>NUCLEOTIDE SEQUENCE [LARGE SCALE GENOMIC DNA]</scope>
    <source>
        <strain evidence="2 3">CBS 20057</strain>
    </source>
</reference>
<accession>A0ABR1RIB3</accession>
<evidence type="ECO:0000256" key="1">
    <source>
        <dbReference type="SAM" id="MobiDB-lite"/>
    </source>
</evidence>
<feature type="compositionally biased region" description="Basic and acidic residues" evidence="1">
    <location>
        <begin position="161"/>
        <end position="175"/>
    </location>
</feature>
<proteinExistence type="predicted"/>
<keyword evidence="3" id="KW-1185">Reference proteome</keyword>
<feature type="region of interest" description="Disordered" evidence="1">
    <location>
        <begin position="124"/>
        <end position="175"/>
    </location>
</feature>
<dbReference type="Proteomes" id="UP001396898">
    <property type="component" value="Unassembled WGS sequence"/>
</dbReference>